<dbReference type="SUPFAM" id="SSF55729">
    <property type="entry name" value="Acyl-CoA N-acyltransferases (Nat)"/>
    <property type="match status" value="1"/>
</dbReference>
<dbReference type="InterPro" id="IPR052523">
    <property type="entry name" value="Trichothecene_AcTrans"/>
</dbReference>
<dbReference type="EMBL" id="PQXM01000507">
    <property type="protein sequence ID" value="TGO71944.1"/>
    <property type="molecule type" value="Genomic_DNA"/>
</dbReference>
<dbReference type="STRING" id="278938.A0A4Z1JF92"/>
<dbReference type="InterPro" id="IPR016181">
    <property type="entry name" value="Acyl_CoA_acyltransferase"/>
</dbReference>
<reference evidence="2 3" key="1">
    <citation type="submission" date="2017-12" db="EMBL/GenBank/DDBJ databases">
        <title>Comparative genomics of Botrytis spp.</title>
        <authorList>
            <person name="Valero-Jimenez C.A."/>
            <person name="Tapia P."/>
            <person name="Veloso J."/>
            <person name="Silva-Moreno E."/>
            <person name="Staats M."/>
            <person name="Valdes J.H."/>
            <person name="Van Kan J.A.L."/>
        </authorList>
    </citation>
    <scope>NUCLEOTIDE SEQUENCE [LARGE SCALE GENOMIC DNA]</scope>
    <source>
        <strain evidence="2 3">Be9601</strain>
    </source>
</reference>
<dbReference type="PROSITE" id="PS51186">
    <property type="entry name" value="GNAT"/>
    <property type="match status" value="1"/>
</dbReference>
<dbReference type="PANTHER" id="PTHR42791">
    <property type="entry name" value="GNAT FAMILY ACETYLTRANSFERASE"/>
    <property type="match status" value="1"/>
</dbReference>
<name>A0A4Z1JF92_9HELO</name>
<evidence type="ECO:0000259" key="1">
    <source>
        <dbReference type="PROSITE" id="PS51186"/>
    </source>
</evidence>
<dbReference type="OrthoDB" id="2115692at2759"/>
<keyword evidence="3" id="KW-1185">Reference proteome</keyword>
<comment type="caution">
    <text evidence="2">The sequence shown here is derived from an EMBL/GenBank/DDBJ whole genome shotgun (WGS) entry which is preliminary data.</text>
</comment>
<dbReference type="Gene3D" id="3.40.630.30">
    <property type="match status" value="1"/>
</dbReference>
<dbReference type="PANTHER" id="PTHR42791:SF5">
    <property type="entry name" value="HYPOTHETICAL ACETYLTRANSFERASE (EUROFUNG)"/>
    <property type="match status" value="1"/>
</dbReference>
<protein>
    <recommendedName>
        <fullName evidence="1">N-acetyltransferase domain-containing protein</fullName>
    </recommendedName>
</protein>
<dbReference type="InterPro" id="IPR000182">
    <property type="entry name" value="GNAT_dom"/>
</dbReference>
<proteinExistence type="predicted"/>
<accession>A0A4Z1JF92</accession>
<evidence type="ECO:0000313" key="3">
    <source>
        <dbReference type="Proteomes" id="UP000297229"/>
    </source>
</evidence>
<organism evidence="2 3">
    <name type="scientific">Botrytis elliptica</name>
    <dbReference type="NCBI Taxonomy" id="278938"/>
    <lineage>
        <taxon>Eukaryota</taxon>
        <taxon>Fungi</taxon>
        <taxon>Dikarya</taxon>
        <taxon>Ascomycota</taxon>
        <taxon>Pezizomycotina</taxon>
        <taxon>Leotiomycetes</taxon>
        <taxon>Helotiales</taxon>
        <taxon>Sclerotiniaceae</taxon>
        <taxon>Botrytis</taxon>
    </lineage>
</organism>
<dbReference type="CDD" id="cd04301">
    <property type="entry name" value="NAT_SF"/>
    <property type="match status" value="1"/>
</dbReference>
<dbReference type="AlphaFoldDB" id="A0A4Z1JF92"/>
<dbReference type="Pfam" id="PF13508">
    <property type="entry name" value="Acetyltransf_7"/>
    <property type="match status" value="1"/>
</dbReference>
<sequence>MSPAYTLHEVTTRAESDAIVDLAWVAWREPYISSFQLFHPVHGPTAQDHDAAVLADKERAWNTHLAYKEGVSHWIYVVDQSNGAVIGACQWLIFTETPWPNELPNIVATWWPEGEGRNFATEFVRQCYTPRQQWMNRPHIALNQTSVHPKYRGKGIGTLLMDWGTNMADKLGLEGFIEASDNGRSLYEKHGFRTLMKLSINLKKKNASGEWNRLMHELGSFHFYINYRPIGGVFEEGKPQTPWQVDQMLAKESRSEVKFPVMKLDQ</sequence>
<dbReference type="GO" id="GO:0016747">
    <property type="term" value="F:acyltransferase activity, transferring groups other than amino-acyl groups"/>
    <property type="evidence" value="ECO:0007669"/>
    <property type="project" value="InterPro"/>
</dbReference>
<feature type="domain" description="N-acetyltransferase" evidence="1">
    <location>
        <begin position="25"/>
        <end position="208"/>
    </location>
</feature>
<dbReference type="Proteomes" id="UP000297229">
    <property type="component" value="Unassembled WGS sequence"/>
</dbReference>
<evidence type="ECO:0000313" key="2">
    <source>
        <dbReference type="EMBL" id="TGO71944.1"/>
    </source>
</evidence>
<gene>
    <name evidence="2" type="ORF">BELL_0509g00030</name>
</gene>